<feature type="transmembrane region" description="Helical" evidence="6">
    <location>
        <begin position="211"/>
        <end position="238"/>
    </location>
</feature>
<comment type="caution">
    <text evidence="7">The sequence shown here is derived from an EMBL/GenBank/DDBJ whole genome shotgun (WGS) entry which is preliminary data.</text>
</comment>
<feature type="transmembrane region" description="Helical" evidence="6">
    <location>
        <begin position="118"/>
        <end position="144"/>
    </location>
</feature>
<dbReference type="RefSeq" id="WP_336350203.1">
    <property type="nucleotide sequence ID" value="NZ_JAZAQL010000002.1"/>
</dbReference>
<keyword evidence="3 6" id="KW-0812">Transmembrane</keyword>
<dbReference type="Pfam" id="PF03631">
    <property type="entry name" value="Virul_fac_BrkB"/>
    <property type="match status" value="1"/>
</dbReference>
<evidence type="ECO:0000256" key="3">
    <source>
        <dbReference type="ARBA" id="ARBA00022692"/>
    </source>
</evidence>
<evidence type="ECO:0000256" key="2">
    <source>
        <dbReference type="ARBA" id="ARBA00022475"/>
    </source>
</evidence>
<evidence type="ECO:0000313" key="8">
    <source>
        <dbReference type="Proteomes" id="UP001596395"/>
    </source>
</evidence>
<dbReference type="InterPro" id="IPR017039">
    <property type="entry name" value="Virul_fac_BrkB"/>
</dbReference>
<dbReference type="AlphaFoldDB" id="A0ABD5VGB5"/>
<dbReference type="PANTHER" id="PTHR30213">
    <property type="entry name" value="INNER MEMBRANE PROTEIN YHJD"/>
    <property type="match status" value="1"/>
</dbReference>
<feature type="transmembrane region" description="Helical" evidence="6">
    <location>
        <begin position="18"/>
        <end position="42"/>
    </location>
</feature>
<name>A0ABD5VGB5_9EURY</name>
<dbReference type="EMBL" id="JBHSXN010000002">
    <property type="protein sequence ID" value="MFC6953240.1"/>
    <property type="molecule type" value="Genomic_DNA"/>
</dbReference>
<keyword evidence="8" id="KW-1185">Reference proteome</keyword>
<accession>A0ABD5VGB5</accession>
<feature type="transmembrane region" description="Helical" evidence="6">
    <location>
        <begin position="150"/>
        <end position="171"/>
    </location>
</feature>
<dbReference type="PIRSF" id="PIRSF035875">
    <property type="entry name" value="RNase_BN"/>
    <property type="match status" value="1"/>
</dbReference>
<sequence>MSISTEAVDRARRADVPFVAAAVAYYWLGSLVPVLALGFVVVQLTYGPVLADATLAYLDGALTATGRSVLRRALVDSSGATGLGVAGAVGLVWGWTRLYGALEAAFERVYETTGNDGFAARAVAGAIVVPAISVGMVLAASGLLTGSDDVAWQILHVVAVALALFPVFVTLPPTRPRLRAAMVGAATTAVAWSTLRIAFETYATYGSYSPAYGVIGGVILVVTFLYLGALALLVAVALTATLDD</sequence>
<organism evidence="7 8">
    <name type="scientific">Halorubellus litoreus</name>
    <dbReference type="NCBI Taxonomy" id="755308"/>
    <lineage>
        <taxon>Archaea</taxon>
        <taxon>Methanobacteriati</taxon>
        <taxon>Methanobacteriota</taxon>
        <taxon>Stenosarchaea group</taxon>
        <taxon>Halobacteria</taxon>
        <taxon>Halobacteriales</taxon>
        <taxon>Halorubellaceae</taxon>
        <taxon>Halorubellus</taxon>
    </lineage>
</organism>
<keyword evidence="2" id="KW-1003">Cell membrane</keyword>
<gene>
    <name evidence="7" type="ORF">ACFQGB_10230</name>
</gene>
<evidence type="ECO:0000313" key="7">
    <source>
        <dbReference type="EMBL" id="MFC6953240.1"/>
    </source>
</evidence>
<evidence type="ECO:0000256" key="6">
    <source>
        <dbReference type="SAM" id="Phobius"/>
    </source>
</evidence>
<keyword evidence="4 6" id="KW-1133">Transmembrane helix</keyword>
<comment type="subcellular location">
    <subcellularLocation>
        <location evidence="1">Cell membrane</location>
        <topology evidence="1">Multi-pass membrane protein</topology>
    </subcellularLocation>
</comment>
<feature type="transmembrane region" description="Helical" evidence="6">
    <location>
        <begin position="79"/>
        <end position="98"/>
    </location>
</feature>
<evidence type="ECO:0000256" key="5">
    <source>
        <dbReference type="ARBA" id="ARBA00023136"/>
    </source>
</evidence>
<evidence type="ECO:0000256" key="1">
    <source>
        <dbReference type="ARBA" id="ARBA00004651"/>
    </source>
</evidence>
<evidence type="ECO:0000256" key="4">
    <source>
        <dbReference type="ARBA" id="ARBA00022989"/>
    </source>
</evidence>
<reference evidence="7 8" key="1">
    <citation type="journal article" date="2019" name="Int. J. Syst. Evol. Microbiol.">
        <title>The Global Catalogue of Microorganisms (GCM) 10K type strain sequencing project: providing services to taxonomists for standard genome sequencing and annotation.</title>
        <authorList>
            <consortium name="The Broad Institute Genomics Platform"/>
            <consortium name="The Broad Institute Genome Sequencing Center for Infectious Disease"/>
            <person name="Wu L."/>
            <person name="Ma J."/>
        </authorList>
    </citation>
    <scope>NUCLEOTIDE SEQUENCE [LARGE SCALE GENOMIC DNA]</scope>
    <source>
        <strain evidence="7 8">GX26</strain>
    </source>
</reference>
<dbReference type="GO" id="GO:0005886">
    <property type="term" value="C:plasma membrane"/>
    <property type="evidence" value="ECO:0007669"/>
    <property type="project" value="UniProtKB-SubCell"/>
</dbReference>
<dbReference type="PANTHER" id="PTHR30213:SF0">
    <property type="entry name" value="UPF0761 MEMBRANE PROTEIN YIHY"/>
    <property type="match status" value="1"/>
</dbReference>
<proteinExistence type="predicted"/>
<dbReference type="Proteomes" id="UP001596395">
    <property type="component" value="Unassembled WGS sequence"/>
</dbReference>
<keyword evidence="5 6" id="KW-0472">Membrane</keyword>
<protein>
    <submittedName>
        <fullName evidence="7">YihY/virulence factor BrkB family protein</fullName>
    </submittedName>
</protein>
<feature type="transmembrane region" description="Helical" evidence="6">
    <location>
        <begin position="178"/>
        <end position="199"/>
    </location>
</feature>